<protein>
    <submittedName>
        <fullName evidence="2">Amidohydrolase</fullName>
    </submittedName>
</protein>
<proteinExistence type="predicted"/>
<evidence type="ECO:0000313" key="3">
    <source>
        <dbReference type="Proteomes" id="UP000237082"/>
    </source>
</evidence>
<dbReference type="OrthoDB" id="9031471at2"/>
<comment type="caution">
    <text evidence="2">The sequence shown here is derived from an EMBL/GenBank/DDBJ whole genome shotgun (WGS) entry which is preliminary data.</text>
</comment>
<dbReference type="Gene3D" id="3.10.310.70">
    <property type="match status" value="1"/>
</dbReference>
<dbReference type="Gene3D" id="2.30.40.10">
    <property type="entry name" value="Urease, subunit C, domain 1"/>
    <property type="match status" value="1"/>
</dbReference>
<reference evidence="3" key="1">
    <citation type="submission" date="2018-02" db="EMBL/GenBank/DDBJ databases">
        <authorList>
            <person name="O'Hara-Hanley K."/>
            <person name="Soby S."/>
        </authorList>
    </citation>
    <scope>NUCLEOTIDE SEQUENCE [LARGE SCALE GENOMIC DNA]</scope>
    <source>
        <strain evidence="3">MWU14-2602</strain>
    </source>
</reference>
<dbReference type="PANTHER" id="PTHR22642:SF2">
    <property type="entry name" value="PROTEIN LONG AFTER FAR-RED 3"/>
    <property type="match status" value="1"/>
</dbReference>
<feature type="domain" description="Amidohydrolase 3" evidence="1">
    <location>
        <begin position="167"/>
        <end position="646"/>
    </location>
</feature>
<dbReference type="Proteomes" id="UP000237082">
    <property type="component" value="Unassembled WGS sequence"/>
</dbReference>
<dbReference type="Gene3D" id="3.20.20.140">
    <property type="entry name" value="Metal-dependent hydrolases"/>
    <property type="match status" value="1"/>
</dbReference>
<dbReference type="InterPro" id="IPR033932">
    <property type="entry name" value="YtcJ-like"/>
</dbReference>
<dbReference type="PANTHER" id="PTHR22642">
    <property type="entry name" value="IMIDAZOLONEPROPIONASE"/>
    <property type="match status" value="1"/>
</dbReference>
<keyword evidence="2" id="KW-0378">Hydrolase</keyword>
<dbReference type="CDD" id="cd01300">
    <property type="entry name" value="YtcJ_like"/>
    <property type="match status" value="1"/>
</dbReference>
<dbReference type="AlphaFoldDB" id="A0A2S5DBX3"/>
<evidence type="ECO:0000259" key="1">
    <source>
        <dbReference type="Pfam" id="PF07969"/>
    </source>
</evidence>
<dbReference type="SUPFAM" id="SSF51338">
    <property type="entry name" value="Composite domain of metallo-dependent hydrolases"/>
    <property type="match status" value="1"/>
</dbReference>
<accession>A0A2S5DBX3</accession>
<dbReference type="SUPFAM" id="SSF51556">
    <property type="entry name" value="Metallo-dependent hydrolases"/>
    <property type="match status" value="1"/>
</dbReference>
<organism evidence="2 3">
    <name type="scientific">Chromobacterium alticapitis</name>
    <dbReference type="NCBI Taxonomy" id="2073169"/>
    <lineage>
        <taxon>Bacteria</taxon>
        <taxon>Pseudomonadati</taxon>
        <taxon>Pseudomonadota</taxon>
        <taxon>Betaproteobacteria</taxon>
        <taxon>Neisseriales</taxon>
        <taxon>Chromobacteriaceae</taxon>
        <taxon>Chromobacterium</taxon>
    </lineage>
</organism>
<dbReference type="InterPro" id="IPR011059">
    <property type="entry name" value="Metal-dep_hydrolase_composite"/>
</dbReference>
<dbReference type="InterPro" id="IPR013108">
    <property type="entry name" value="Amidohydro_3"/>
</dbReference>
<name>A0A2S5DBX3_9NEIS</name>
<dbReference type="GO" id="GO:0016810">
    <property type="term" value="F:hydrolase activity, acting on carbon-nitrogen (but not peptide) bonds"/>
    <property type="evidence" value="ECO:0007669"/>
    <property type="project" value="InterPro"/>
</dbReference>
<evidence type="ECO:0000313" key="2">
    <source>
        <dbReference type="EMBL" id="POZ60534.1"/>
    </source>
</evidence>
<dbReference type="InterPro" id="IPR032466">
    <property type="entry name" value="Metal_Hydrolase"/>
</dbReference>
<keyword evidence="3" id="KW-1185">Reference proteome</keyword>
<dbReference type="RefSeq" id="WP_103904081.1">
    <property type="nucleotide sequence ID" value="NZ_PQWB01000118.1"/>
</dbReference>
<dbReference type="Pfam" id="PF07969">
    <property type="entry name" value="Amidohydro_3"/>
    <property type="match status" value="1"/>
</dbReference>
<dbReference type="EMBL" id="PQWB01000118">
    <property type="protein sequence ID" value="POZ60534.1"/>
    <property type="molecule type" value="Genomic_DNA"/>
</dbReference>
<sequence>MSHDHHLGCACCTLPLLGQLAHTPQGQDDWRKQLAALAEDIKRFPPLPQKENAIFHGGIIRPLAASGPDQAEALGMAGGRIVAIGALQDVRIEMASHFPYREINLHGRALLPGLIDPHLHILPSAIFQGWVQLGPFSPQPTEQDPNPPESQYLVPGYSYKHIETRLTAEIDGKKEAGANATQWITGFGVDPSLMDVWTNIDAAMLDKLAGPDSNIALFLLNSSGHIGYANTVAMRAAGLSESQIDQSQGVFTEERIGAILNAIPKTMLLENLVKQLLPLLQNASKAGITTVMDAGVGSSLKEVEVLLLETLANLNLSPVRICAALYSNDLEQMARWMKAFKPDLGKQEDSNFMIKALKLVADGSNQGLTGFQYQPYLYTHNPGQGHPCHKDDKTEPDHSVPGVPDTGLYNFKLPPAACCAGQGQSADRLDTYLQLALGRGWPVLVHANGDHGMELVLDSYQQALTFTEADAAALRPRIEHASLLTDAALYRMAKLGISPSFLIGHVGYWGYTFQKNIFGETRTQLLDRCKSALDAGMKISLHSDHFVSPLGPLRMAEQANYRKMEGAPGEDKPVLNAAECLDRKQALRAVTLDAAWQCHMDHLVGSLEVGKLADLVVLKQDPLDTSVKNLRDIPVLETWRGGARVYRNTDTQ</sequence>
<gene>
    <name evidence="2" type="ORF">C2I19_18375</name>
</gene>